<sequence>MSANASASIAHLKSCLLPPNLMRGGDPSAVGCTDSIARLDWGQICGQNDAFGHASNMFGKDGLDKKYWSFALCQQCQPFLWMEKPTVARRK</sequence>
<gene>
    <name evidence="1" type="ORF">PDE_04860</name>
</gene>
<accession>S7ZGW9</accession>
<proteinExistence type="predicted"/>
<reference evidence="1 2" key="1">
    <citation type="journal article" date="2013" name="PLoS ONE">
        <title>Genomic and secretomic analyses reveal unique features of the lignocellulolytic enzyme system of Penicillium decumbens.</title>
        <authorList>
            <person name="Liu G."/>
            <person name="Zhang L."/>
            <person name="Wei X."/>
            <person name="Zou G."/>
            <person name="Qin Y."/>
            <person name="Ma L."/>
            <person name="Li J."/>
            <person name="Zheng H."/>
            <person name="Wang S."/>
            <person name="Wang C."/>
            <person name="Xun L."/>
            <person name="Zhao G.-P."/>
            <person name="Zhou Z."/>
            <person name="Qu Y."/>
        </authorList>
    </citation>
    <scope>NUCLEOTIDE SEQUENCE [LARGE SCALE GENOMIC DNA]</scope>
    <source>
        <strain evidence="2">114-2 / CGMCC 5302</strain>
    </source>
</reference>
<evidence type="ECO:0000313" key="2">
    <source>
        <dbReference type="Proteomes" id="UP000019376"/>
    </source>
</evidence>
<dbReference type="AlphaFoldDB" id="S7ZGW9"/>
<dbReference type="EMBL" id="KB644412">
    <property type="protein sequence ID" value="EPS29910.1"/>
    <property type="molecule type" value="Genomic_DNA"/>
</dbReference>
<evidence type="ECO:0000313" key="1">
    <source>
        <dbReference type="EMBL" id="EPS29910.1"/>
    </source>
</evidence>
<keyword evidence="2" id="KW-1185">Reference proteome</keyword>
<organism evidence="1 2">
    <name type="scientific">Penicillium oxalicum (strain 114-2 / CGMCC 5302)</name>
    <name type="common">Penicillium decumbens</name>
    <dbReference type="NCBI Taxonomy" id="933388"/>
    <lineage>
        <taxon>Eukaryota</taxon>
        <taxon>Fungi</taxon>
        <taxon>Dikarya</taxon>
        <taxon>Ascomycota</taxon>
        <taxon>Pezizomycotina</taxon>
        <taxon>Eurotiomycetes</taxon>
        <taxon>Eurotiomycetidae</taxon>
        <taxon>Eurotiales</taxon>
        <taxon>Aspergillaceae</taxon>
        <taxon>Penicillium</taxon>
    </lineage>
</organism>
<dbReference type="Proteomes" id="UP000019376">
    <property type="component" value="Unassembled WGS sequence"/>
</dbReference>
<dbReference type="HOGENOM" id="CLU_2427744_0_0_1"/>
<protein>
    <submittedName>
        <fullName evidence="1">Uncharacterized protein</fullName>
    </submittedName>
</protein>
<name>S7ZGW9_PENO1</name>